<dbReference type="EMBL" id="LSMT01000137">
    <property type="protein sequence ID" value="PFX25959.1"/>
    <property type="molecule type" value="Genomic_DNA"/>
</dbReference>
<dbReference type="OrthoDB" id="5967813at2759"/>
<accession>A0A2B4SA26</accession>
<keyword evidence="2" id="KW-1185">Reference proteome</keyword>
<dbReference type="PANTHER" id="PTHR46704:SF1">
    <property type="entry name" value="TELOMERE LENGTH REGULATION PROTEIN TEL2 HOMOLOG"/>
    <property type="match status" value="1"/>
</dbReference>
<sequence>MATVQSLGYTTGAKTFGEWSTNFTAFVVSHFSGKCTRVDVVFDRYNPNSIKEVTRAKRKKGKNKGITRNAESREQRIGNWDRESLQELSSDHEEADTRIVLDARDATDRGYQQVNILCRDTDVLVLLLAFRKDLCKEILMFSGTSRRKKYIPVHNILLPEEKRKSLLAFHAIKGCDNSSQFAGIGKQSAWKILEGTPELIEHLGEHCPPLESVLADSEAFVRQLYNHVTNGKDINKDRASAFRKVKKNLDSFPPTKDALHLHIRRANYQSMIWNKAKEPHLSLASPEENGWFYKEGVLKPKLTNQEELSASCLQLAFCGCSCNDSTMIVVSTADVLVFGCLLDVPKVASVDTRVETLETIHLTKKKCD</sequence>
<dbReference type="AlphaFoldDB" id="A0A2B4SA26"/>
<dbReference type="Proteomes" id="UP000225706">
    <property type="component" value="Unassembled WGS sequence"/>
</dbReference>
<organism evidence="1 2">
    <name type="scientific">Stylophora pistillata</name>
    <name type="common">Smooth cauliflower coral</name>
    <dbReference type="NCBI Taxonomy" id="50429"/>
    <lineage>
        <taxon>Eukaryota</taxon>
        <taxon>Metazoa</taxon>
        <taxon>Cnidaria</taxon>
        <taxon>Anthozoa</taxon>
        <taxon>Hexacorallia</taxon>
        <taxon>Scleractinia</taxon>
        <taxon>Astrocoeniina</taxon>
        <taxon>Pocilloporidae</taxon>
        <taxon>Stylophora</taxon>
    </lineage>
</organism>
<dbReference type="PANTHER" id="PTHR46704">
    <property type="entry name" value="CXC DOMAIN-CONTAINING PROTEIN-RELATED"/>
    <property type="match status" value="1"/>
</dbReference>
<comment type="caution">
    <text evidence="1">The sequence shown here is derived from an EMBL/GenBank/DDBJ whole genome shotgun (WGS) entry which is preliminary data.</text>
</comment>
<proteinExistence type="predicted"/>
<protein>
    <submittedName>
        <fullName evidence="1">Uncharacterized protein</fullName>
    </submittedName>
</protein>
<evidence type="ECO:0000313" key="2">
    <source>
        <dbReference type="Proteomes" id="UP000225706"/>
    </source>
</evidence>
<gene>
    <name evidence="1" type="ORF">AWC38_SpisGene9376</name>
</gene>
<name>A0A2B4SA26_STYPI</name>
<reference evidence="2" key="1">
    <citation type="journal article" date="2017" name="bioRxiv">
        <title>Comparative analysis of the genomes of Stylophora pistillata and Acropora digitifera provides evidence for extensive differences between species of corals.</title>
        <authorList>
            <person name="Voolstra C.R."/>
            <person name="Li Y."/>
            <person name="Liew Y.J."/>
            <person name="Baumgarten S."/>
            <person name="Zoccola D."/>
            <person name="Flot J.-F."/>
            <person name="Tambutte S."/>
            <person name="Allemand D."/>
            <person name="Aranda M."/>
        </authorList>
    </citation>
    <scope>NUCLEOTIDE SEQUENCE [LARGE SCALE GENOMIC DNA]</scope>
</reference>
<evidence type="ECO:0000313" key="1">
    <source>
        <dbReference type="EMBL" id="PFX25959.1"/>
    </source>
</evidence>